<dbReference type="AlphaFoldDB" id="A0A7W0HP69"/>
<sequence length="213" mass="22406">MAIVGSLCCLTAGAIGLVFELTRPPASTQAAELGTMEQADRWRTWNADRIFPRMQGQGARLYAVRLGIAQESGCADGLNPVAQAIVWEPGCERVLRATYSDRNGSLLATVAIVVMRDEHAAASVAEAGLAGPRPAAFPGTLAARFGDAQAQQHVMERQGRYLVMAAVGYPDGRPALAHAARSVFGFAGRLVDDTLLPLASAGDPCRAVEVVSC</sequence>
<evidence type="ECO:0000313" key="1">
    <source>
        <dbReference type="EMBL" id="MBA2890544.1"/>
    </source>
</evidence>
<dbReference type="RefSeq" id="WP_181609359.1">
    <property type="nucleotide sequence ID" value="NZ_BAABAM010000006.1"/>
</dbReference>
<reference evidence="1 2" key="1">
    <citation type="submission" date="2020-07" db="EMBL/GenBank/DDBJ databases">
        <title>Genomic Encyclopedia of Type Strains, Phase IV (KMG-IV): sequencing the most valuable type-strain genomes for metagenomic binning, comparative biology and taxonomic classification.</title>
        <authorList>
            <person name="Goeker M."/>
        </authorList>
    </citation>
    <scope>NUCLEOTIDE SEQUENCE [LARGE SCALE GENOMIC DNA]</scope>
    <source>
        <strain evidence="1 2">DSM 45533</strain>
    </source>
</reference>
<accession>A0A7W0HP69</accession>
<gene>
    <name evidence="1" type="ORF">HNR30_001885</name>
</gene>
<comment type="caution">
    <text evidence="1">The sequence shown here is derived from an EMBL/GenBank/DDBJ whole genome shotgun (WGS) entry which is preliminary data.</text>
</comment>
<organism evidence="1 2">
    <name type="scientific">Nonomuraea soli</name>
    <dbReference type="NCBI Taxonomy" id="1032476"/>
    <lineage>
        <taxon>Bacteria</taxon>
        <taxon>Bacillati</taxon>
        <taxon>Actinomycetota</taxon>
        <taxon>Actinomycetes</taxon>
        <taxon>Streptosporangiales</taxon>
        <taxon>Streptosporangiaceae</taxon>
        <taxon>Nonomuraea</taxon>
    </lineage>
</organism>
<evidence type="ECO:0000313" key="2">
    <source>
        <dbReference type="Proteomes" id="UP000530928"/>
    </source>
</evidence>
<dbReference type="EMBL" id="JACDUR010000002">
    <property type="protein sequence ID" value="MBA2890544.1"/>
    <property type="molecule type" value="Genomic_DNA"/>
</dbReference>
<proteinExistence type="predicted"/>
<keyword evidence="2" id="KW-1185">Reference proteome</keyword>
<name>A0A7W0HP69_9ACTN</name>
<dbReference type="Proteomes" id="UP000530928">
    <property type="component" value="Unassembled WGS sequence"/>
</dbReference>
<protein>
    <submittedName>
        <fullName evidence="1">Uncharacterized protein</fullName>
    </submittedName>
</protein>